<dbReference type="GO" id="GO:0051287">
    <property type="term" value="F:NAD binding"/>
    <property type="evidence" value="ECO:0007669"/>
    <property type="project" value="InterPro"/>
</dbReference>
<comment type="similarity">
    <text evidence="1">Belongs to the aspartate-semialdehyde dehydrogenase family.</text>
</comment>
<feature type="active site" description="Proton acceptor" evidence="2">
    <location>
        <position position="241"/>
    </location>
</feature>
<evidence type="ECO:0000256" key="2">
    <source>
        <dbReference type="PIRSR" id="PIRSR000148-1"/>
    </source>
</evidence>
<dbReference type="PANTHER" id="PTHR46278:SF2">
    <property type="entry name" value="ASPARTATE-SEMIALDEHYDE DEHYDROGENASE"/>
    <property type="match status" value="1"/>
</dbReference>
<comment type="caution">
    <text evidence="4">The sequence shown here is derived from an EMBL/GenBank/DDBJ whole genome shotgun (WGS) entry which is preliminary data.</text>
</comment>
<evidence type="ECO:0000259" key="3">
    <source>
        <dbReference type="SMART" id="SM00859"/>
    </source>
</evidence>
<dbReference type="InterPro" id="IPR012280">
    <property type="entry name" value="Semialdhyde_DH_dimer_dom"/>
</dbReference>
<organism evidence="4 5">
    <name type="scientific">Crenobacter caeni</name>
    <dbReference type="NCBI Taxonomy" id="2705474"/>
    <lineage>
        <taxon>Bacteria</taxon>
        <taxon>Pseudomonadati</taxon>
        <taxon>Pseudomonadota</taxon>
        <taxon>Betaproteobacteria</taxon>
        <taxon>Neisseriales</taxon>
        <taxon>Neisseriaceae</taxon>
        <taxon>Crenobacter</taxon>
    </lineage>
</organism>
<dbReference type="Gene3D" id="3.40.50.720">
    <property type="entry name" value="NAD(P)-binding Rossmann-like Domain"/>
    <property type="match status" value="1"/>
</dbReference>
<accession>A0A6B2KT05</accession>
<dbReference type="EMBL" id="JAAGAA010000007">
    <property type="protein sequence ID" value="NDV13097.1"/>
    <property type="molecule type" value="Genomic_DNA"/>
</dbReference>
<dbReference type="InterPro" id="IPR036291">
    <property type="entry name" value="NAD(P)-bd_dom_sf"/>
</dbReference>
<evidence type="ECO:0000313" key="4">
    <source>
        <dbReference type="EMBL" id="NDV13097.1"/>
    </source>
</evidence>
<evidence type="ECO:0000256" key="1">
    <source>
        <dbReference type="ARBA" id="ARBA00010584"/>
    </source>
</evidence>
<reference evidence="4 5" key="1">
    <citation type="submission" date="2020-02" db="EMBL/GenBank/DDBJ databases">
        <authorList>
            <person name="Yang Z."/>
        </authorList>
    </citation>
    <scope>NUCLEOTIDE SEQUENCE [LARGE SCALE GENOMIC DNA]</scope>
    <source>
        <strain evidence="4 5">HX-7-9</strain>
    </source>
</reference>
<keyword evidence="4" id="KW-0560">Oxidoreductase</keyword>
<proteinExistence type="inferred from homology"/>
<dbReference type="CDD" id="cd17894">
    <property type="entry name" value="ASADH_USG1_N"/>
    <property type="match status" value="1"/>
</dbReference>
<keyword evidence="5" id="KW-1185">Reference proteome</keyword>
<dbReference type="NCBIfam" id="NF011456">
    <property type="entry name" value="PRK14874.1"/>
    <property type="match status" value="1"/>
</dbReference>
<dbReference type="PANTHER" id="PTHR46278">
    <property type="entry name" value="DEHYDROGENASE, PUTATIVE-RELATED"/>
    <property type="match status" value="1"/>
</dbReference>
<gene>
    <name evidence="4" type="ORF">GZH52_09885</name>
</gene>
<dbReference type="AlphaFoldDB" id="A0A6B2KT05"/>
<name>A0A6B2KT05_9NEIS</name>
<dbReference type="Gene3D" id="3.30.360.10">
    <property type="entry name" value="Dihydrodipicolinate Reductase, domain 2"/>
    <property type="match status" value="1"/>
</dbReference>
<dbReference type="GO" id="GO:0008652">
    <property type="term" value="P:amino acid biosynthetic process"/>
    <property type="evidence" value="ECO:0007669"/>
    <property type="project" value="InterPro"/>
</dbReference>
<dbReference type="RefSeq" id="WP_163316291.1">
    <property type="nucleotide sequence ID" value="NZ_JAAGAA010000007.1"/>
</dbReference>
<dbReference type="EC" id="1.2.1.11" evidence="4"/>
<dbReference type="Proteomes" id="UP000482578">
    <property type="component" value="Unassembled WGS sequence"/>
</dbReference>
<feature type="domain" description="Semialdehyde dehydrogenase NAD-binding" evidence="3">
    <location>
        <begin position="6"/>
        <end position="120"/>
    </location>
</feature>
<dbReference type="InterPro" id="IPR000534">
    <property type="entry name" value="Semialdehyde_DH_NAD-bd"/>
</dbReference>
<dbReference type="PIRSF" id="PIRSF000148">
    <property type="entry name" value="ASA_dh"/>
    <property type="match status" value="1"/>
</dbReference>
<sequence>MDTKISLALIGAKTLVGEAVLEMLAERGLPLAKVYALDDEKYEGETVSFGNLELDVAFTDDFDFENVQMVLLAAGADTARRFVPDALAAGCAVVDFSSAYRADPAVPFYAPGVAEAMPSDGERLISVPNCTVTPLAMALAPFGKGLRRVTVATYQSVSGAGGEAMRELAEQTTALFSQRDAEVGVFAKRIAFNVLPQIGDTDGASVSAEEASIASELRRLLGLPELVIEPTCVRVPVFFGHGWAVALELDQPVTADTVVEKLTRAGLRVVGKDDAYGPYITPMEATGTDAVWVSRVRIDGCRVQFWLAADNVKAGAAQAIVRGAQAMLAAGCCG</sequence>
<dbReference type="Pfam" id="PF01118">
    <property type="entry name" value="Semialdhyde_dh"/>
    <property type="match status" value="1"/>
</dbReference>
<dbReference type="SUPFAM" id="SSF51735">
    <property type="entry name" value="NAD(P)-binding Rossmann-fold domains"/>
    <property type="match status" value="1"/>
</dbReference>
<dbReference type="Pfam" id="PF02774">
    <property type="entry name" value="Semialdhyde_dhC"/>
    <property type="match status" value="1"/>
</dbReference>
<dbReference type="SUPFAM" id="SSF55347">
    <property type="entry name" value="Glyceraldehyde-3-phosphate dehydrogenase-like, C-terminal domain"/>
    <property type="match status" value="1"/>
</dbReference>
<dbReference type="GO" id="GO:0046983">
    <property type="term" value="F:protein dimerization activity"/>
    <property type="evidence" value="ECO:0007669"/>
    <property type="project" value="InterPro"/>
</dbReference>
<protein>
    <submittedName>
        <fullName evidence="4">Aspartate-semialdehyde dehydrogenase</fullName>
        <ecNumber evidence="4">1.2.1.11</ecNumber>
    </submittedName>
</protein>
<feature type="active site" description="Acyl-thioester intermediate" evidence="2">
    <location>
        <position position="130"/>
    </location>
</feature>
<dbReference type="SMART" id="SM00859">
    <property type="entry name" value="Semialdhyde_dh"/>
    <property type="match status" value="1"/>
</dbReference>
<dbReference type="GO" id="GO:0004073">
    <property type="term" value="F:aspartate-semialdehyde dehydrogenase activity"/>
    <property type="evidence" value="ECO:0007669"/>
    <property type="project" value="UniProtKB-EC"/>
</dbReference>
<evidence type="ECO:0000313" key="5">
    <source>
        <dbReference type="Proteomes" id="UP000482578"/>
    </source>
</evidence>